<dbReference type="OrthoDB" id="1894296at2759"/>
<reference evidence="3" key="1">
    <citation type="journal article" date="2017" name="Nat. Commun.">
        <title>The asparagus genome sheds light on the origin and evolution of a young Y chromosome.</title>
        <authorList>
            <person name="Harkess A."/>
            <person name="Zhou J."/>
            <person name="Xu C."/>
            <person name="Bowers J.E."/>
            <person name="Van der Hulst R."/>
            <person name="Ayyampalayam S."/>
            <person name="Mercati F."/>
            <person name="Riccardi P."/>
            <person name="McKain M.R."/>
            <person name="Kakrana A."/>
            <person name="Tang H."/>
            <person name="Ray J."/>
            <person name="Groenendijk J."/>
            <person name="Arikit S."/>
            <person name="Mathioni S.M."/>
            <person name="Nakano M."/>
            <person name="Shan H."/>
            <person name="Telgmann-Rauber A."/>
            <person name="Kanno A."/>
            <person name="Yue Z."/>
            <person name="Chen H."/>
            <person name="Li W."/>
            <person name="Chen Y."/>
            <person name="Xu X."/>
            <person name="Zhang Y."/>
            <person name="Luo S."/>
            <person name="Chen H."/>
            <person name="Gao J."/>
            <person name="Mao Z."/>
            <person name="Pires J.C."/>
            <person name="Luo M."/>
            <person name="Kudrna D."/>
            <person name="Wing R.A."/>
            <person name="Meyers B.C."/>
            <person name="Yi K."/>
            <person name="Kong H."/>
            <person name="Lavrijsen P."/>
            <person name="Sunseri F."/>
            <person name="Falavigna A."/>
            <person name="Ye Y."/>
            <person name="Leebens-Mack J.H."/>
            <person name="Chen G."/>
        </authorList>
    </citation>
    <scope>NUCLEOTIDE SEQUENCE [LARGE SCALE GENOMIC DNA]</scope>
    <source>
        <strain evidence="3">cv. DH0086</strain>
    </source>
</reference>
<evidence type="ECO:0000313" key="2">
    <source>
        <dbReference type="EMBL" id="ONK82051.1"/>
    </source>
</evidence>
<feature type="compositionally biased region" description="Polar residues" evidence="1">
    <location>
        <begin position="1"/>
        <end position="15"/>
    </location>
</feature>
<dbReference type="PANTHER" id="PTHR36388">
    <property type="entry name" value="OS02G0469000 PROTEIN"/>
    <property type="match status" value="1"/>
</dbReference>
<feature type="region of interest" description="Disordered" evidence="1">
    <location>
        <begin position="1"/>
        <end position="22"/>
    </location>
</feature>
<sequence>MFFSPMTESPGSPENMQADEGDEISALLNSTVEADEGDAISVILKASIESNSKKSELSPEDAAWADSCLVSDPQLSQDNWDDLREALLEALSPRVVFDDEEEPKASINEIAEENIQARELAEDEEATEERKRTSEFAQGEAMHNTGDFESQDNIFKVWEIETTQEDEENELIKQLKKALRESKFQDDKILEVDELIANMGDLSIEPPSQ</sequence>
<name>A0A5P1FXU5_ASPOF</name>
<keyword evidence="3" id="KW-1185">Reference proteome</keyword>
<accession>A0A5P1FXU5</accession>
<proteinExistence type="predicted"/>
<gene>
    <name evidence="2" type="ORF">A4U43_C01F35620</name>
</gene>
<dbReference type="PANTHER" id="PTHR36388:SF1">
    <property type="entry name" value="OS02G0469000 PROTEIN"/>
    <property type="match status" value="1"/>
</dbReference>
<organism evidence="2 3">
    <name type="scientific">Asparagus officinalis</name>
    <name type="common">Garden asparagus</name>
    <dbReference type="NCBI Taxonomy" id="4686"/>
    <lineage>
        <taxon>Eukaryota</taxon>
        <taxon>Viridiplantae</taxon>
        <taxon>Streptophyta</taxon>
        <taxon>Embryophyta</taxon>
        <taxon>Tracheophyta</taxon>
        <taxon>Spermatophyta</taxon>
        <taxon>Magnoliopsida</taxon>
        <taxon>Liliopsida</taxon>
        <taxon>Asparagales</taxon>
        <taxon>Asparagaceae</taxon>
        <taxon>Asparagoideae</taxon>
        <taxon>Asparagus</taxon>
    </lineage>
</organism>
<dbReference type="Gramene" id="ONK82051">
    <property type="protein sequence ID" value="ONK82051"/>
    <property type="gene ID" value="A4U43_C01F35620"/>
</dbReference>
<evidence type="ECO:0000256" key="1">
    <source>
        <dbReference type="SAM" id="MobiDB-lite"/>
    </source>
</evidence>
<dbReference type="OMA" id="ENICEHG"/>
<evidence type="ECO:0000313" key="3">
    <source>
        <dbReference type="Proteomes" id="UP000243459"/>
    </source>
</evidence>
<feature type="region of interest" description="Disordered" evidence="1">
    <location>
        <begin position="113"/>
        <end position="148"/>
    </location>
</feature>
<dbReference type="Proteomes" id="UP000243459">
    <property type="component" value="Chromosome 1"/>
</dbReference>
<protein>
    <submittedName>
        <fullName evidence="2">Uncharacterized protein</fullName>
    </submittedName>
</protein>
<dbReference type="AlphaFoldDB" id="A0A5P1FXU5"/>
<dbReference type="EMBL" id="CM007381">
    <property type="protein sequence ID" value="ONK82051.1"/>
    <property type="molecule type" value="Genomic_DNA"/>
</dbReference>